<evidence type="ECO:0000313" key="2">
    <source>
        <dbReference type="Proteomes" id="UP000799755"/>
    </source>
</evidence>
<dbReference type="EMBL" id="MU003493">
    <property type="protein sequence ID" value="KAF2476941.1"/>
    <property type="molecule type" value="Genomic_DNA"/>
</dbReference>
<reference evidence="1" key="1">
    <citation type="journal article" date="2020" name="Stud. Mycol.">
        <title>101 Dothideomycetes genomes: a test case for predicting lifestyles and emergence of pathogens.</title>
        <authorList>
            <person name="Haridas S."/>
            <person name="Albert R."/>
            <person name="Binder M."/>
            <person name="Bloem J."/>
            <person name="Labutti K."/>
            <person name="Salamov A."/>
            <person name="Andreopoulos B."/>
            <person name="Baker S."/>
            <person name="Barry K."/>
            <person name="Bills G."/>
            <person name="Bluhm B."/>
            <person name="Cannon C."/>
            <person name="Castanera R."/>
            <person name="Culley D."/>
            <person name="Daum C."/>
            <person name="Ezra D."/>
            <person name="Gonzalez J."/>
            <person name="Henrissat B."/>
            <person name="Kuo A."/>
            <person name="Liang C."/>
            <person name="Lipzen A."/>
            <person name="Lutzoni F."/>
            <person name="Magnuson J."/>
            <person name="Mondo S."/>
            <person name="Nolan M."/>
            <person name="Ohm R."/>
            <person name="Pangilinan J."/>
            <person name="Park H.-J."/>
            <person name="Ramirez L."/>
            <person name="Alfaro M."/>
            <person name="Sun H."/>
            <person name="Tritt A."/>
            <person name="Yoshinaga Y."/>
            <person name="Zwiers L.-H."/>
            <person name="Turgeon B."/>
            <person name="Goodwin S."/>
            <person name="Spatafora J."/>
            <person name="Crous P."/>
            <person name="Grigoriev I."/>
        </authorList>
    </citation>
    <scope>NUCLEOTIDE SEQUENCE</scope>
    <source>
        <strain evidence="1">ATCC 200398</strain>
    </source>
</reference>
<organism evidence="1 2">
    <name type="scientific">Lindgomyces ingoldianus</name>
    <dbReference type="NCBI Taxonomy" id="673940"/>
    <lineage>
        <taxon>Eukaryota</taxon>
        <taxon>Fungi</taxon>
        <taxon>Dikarya</taxon>
        <taxon>Ascomycota</taxon>
        <taxon>Pezizomycotina</taxon>
        <taxon>Dothideomycetes</taxon>
        <taxon>Pleosporomycetidae</taxon>
        <taxon>Pleosporales</taxon>
        <taxon>Lindgomycetaceae</taxon>
        <taxon>Lindgomyces</taxon>
    </lineage>
</organism>
<protein>
    <submittedName>
        <fullName evidence="1">RabGAP/TBC</fullName>
    </submittedName>
</protein>
<dbReference type="Proteomes" id="UP000799755">
    <property type="component" value="Unassembled WGS sequence"/>
</dbReference>
<name>A0ACB6RCM5_9PLEO</name>
<keyword evidence="2" id="KW-1185">Reference proteome</keyword>
<comment type="caution">
    <text evidence="1">The sequence shown here is derived from an EMBL/GenBank/DDBJ whole genome shotgun (WGS) entry which is preliminary data.</text>
</comment>
<evidence type="ECO:0000313" key="1">
    <source>
        <dbReference type="EMBL" id="KAF2476941.1"/>
    </source>
</evidence>
<sequence>MRTIAEVEKYWRQLDDFHSLTELKISVSSHGDPNITNGLRSVCWKMFLLFKTLDRAIWTQRLGESRKEYGDLRGYYLRAIQHPDEFDSSVDPLSENDESPWNALRADETLRAEIFQDIERCMPDSVYFRQPATQNMMLDILFVWCKLNKEIGYRQGIHELLAPILWVVERDAVEVDSERVEQTHAPLVDMLDGEYIEHDAFTLFERVMRTAKGFYAPAEKEATSKETLMLARSSRIFERYLPKADPGLAAHLVKLEIVPQIFLLRWIRLLFSREFPLPSTLQVWDSLFAIDSTLELVDHICIAMLLRIRWTLLSSDTNEAFSLLLRYPEPEAPAHMFIKDALYLRDHLTPDGGAEIISRYGGVKPQVVETKDRPIPGIRIPSPSPSYASSRTRQSIGSPRSLIPPLQQPSTATTSTLESLLQNSVKGVLDRGSQWGVGKAIRDAVGEVKKNVEALQSGTLTPPGQPSLVRSGGREYRKPGKIGTSMPSGTGAATSKPGLERTQSGNMIRKIEELERRNKGLAKMLESAVKELWDHHKERSEREEESKDAVEKLSLAIAKVQFVQVYLEDATIPLPADENTEESKTNNSISTVEPESLRSPSVPERTSSAPPGTTSPISHHKPSSALSLSPRTRPPLSQSSFSWMLGQDDSVSSTFASASAHTAFPSDEKRRSVRGSGKGFLFGDEDDGGGVGGKERIGSVGGVRGNSGGGIVGRVRDERVGVDEEVIDLGDMRMKGAVG</sequence>
<gene>
    <name evidence="1" type="ORF">BDR25DRAFT_276542</name>
</gene>
<accession>A0ACB6RCM5</accession>
<proteinExistence type="predicted"/>